<dbReference type="Pfam" id="PF00023">
    <property type="entry name" value="Ank"/>
    <property type="match status" value="1"/>
</dbReference>
<dbReference type="OrthoDB" id="6273553at2759"/>
<evidence type="ECO:0000313" key="1">
    <source>
        <dbReference type="EMBL" id="VEL10055.1"/>
    </source>
</evidence>
<dbReference type="SMART" id="SM00248">
    <property type="entry name" value="ANK"/>
    <property type="match status" value="2"/>
</dbReference>
<dbReference type="SUPFAM" id="SSF48403">
    <property type="entry name" value="Ankyrin repeat"/>
    <property type="match status" value="1"/>
</dbReference>
<evidence type="ECO:0000313" key="2">
    <source>
        <dbReference type="Proteomes" id="UP000784294"/>
    </source>
</evidence>
<dbReference type="Proteomes" id="UP000784294">
    <property type="component" value="Unassembled WGS sequence"/>
</dbReference>
<keyword evidence="2" id="KW-1185">Reference proteome</keyword>
<proteinExistence type="predicted"/>
<dbReference type="InterPro" id="IPR036770">
    <property type="entry name" value="Ankyrin_rpt-contain_sf"/>
</dbReference>
<dbReference type="InterPro" id="IPR002110">
    <property type="entry name" value="Ankyrin_rpt"/>
</dbReference>
<name>A0A3S4ZRC9_9PLAT</name>
<sequence>MLTIFHSLTLSSLDQLETNALSAFQLACLHGHLDSVRLLVEHRVLAKSTLDPADRPEVSCCATTTDGDNEYSDDEYEYSPSLESRFSRSSTDVLSDIGPSLVEYPGLRVSRSISRLRNQDRGVRSVSPQGFTELTEESSYEEVEIEELEKEGIDEERALSEDKGSEAECYRALISTKDDEAVGRPVGEASESPGDSRAALGLKSKSSEWIRIVKVKSGQQRDRGPDRVRRNYVARWIRRVFQSNRSARPACAIDTSRRLAARWVSRRNWIRVPVTSANLTEGSSGSEFVTNGTTPSTSLSFQSFDTISLASISTVASLESVCQAGSSLPSGSLEAPVFPLRCVNENFLIVHPGRHKPTSMSSICSTLCGQFTVLHLAIISGEVQLVSYLLKYLSADVNTPATPCAHGSHVSDVVQTADFWKPEDSEAATELNACLDNREVELALATPMGIALLLALQNELVNFLYF</sequence>
<comment type="caution">
    <text evidence="1">The sequence shown here is derived from an EMBL/GenBank/DDBJ whole genome shotgun (WGS) entry which is preliminary data.</text>
</comment>
<organism evidence="1 2">
    <name type="scientific">Protopolystoma xenopodis</name>
    <dbReference type="NCBI Taxonomy" id="117903"/>
    <lineage>
        <taxon>Eukaryota</taxon>
        <taxon>Metazoa</taxon>
        <taxon>Spiralia</taxon>
        <taxon>Lophotrochozoa</taxon>
        <taxon>Platyhelminthes</taxon>
        <taxon>Monogenea</taxon>
        <taxon>Polyopisthocotylea</taxon>
        <taxon>Polystomatidea</taxon>
        <taxon>Polystomatidae</taxon>
        <taxon>Protopolystoma</taxon>
    </lineage>
</organism>
<dbReference type="AlphaFoldDB" id="A0A3S4ZRC9"/>
<dbReference type="EMBL" id="CAAALY010007919">
    <property type="protein sequence ID" value="VEL10055.1"/>
    <property type="molecule type" value="Genomic_DNA"/>
</dbReference>
<protein>
    <submittedName>
        <fullName evidence="1">Uncharacterized protein</fullName>
    </submittedName>
</protein>
<gene>
    <name evidence="1" type="ORF">PXEA_LOCUS3495</name>
</gene>
<accession>A0A3S4ZRC9</accession>
<reference evidence="1" key="1">
    <citation type="submission" date="2018-11" db="EMBL/GenBank/DDBJ databases">
        <authorList>
            <consortium name="Pathogen Informatics"/>
        </authorList>
    </citation>
    <scope>NUCLEOTIDE SEQUENCE</scope>
</reference>